<dbReference type="SUPFAM" id="SSF48264">
    <property type="entry name" value="Cytochrome P450"/>
    <property type="match status" value="1"/>
</dbReference>
<keyword evidence="9 13" id="KW-0560">Oxidoreductase</keyword>
<dbReference type="InterPro" id="IPR050476">
    <property type="entry name" value="Insect_CytP450_Detox"/>
</dbReference>
<evidence type="ECO:0000256" key="11">
    <source>
        <dbReference type="ARBA" id="ARBA00023033"/>
    </source>
</evidence>
<keyword evidence="7" id="KW-0256">Endoplasmic reticulum</keyword>
<comment type="subcellular location">
    <subcellularLocation>
        <location evidence="3">Endoplasmic reticulum membrane</location>
        <topology evidence="3">Peripheral membrane protein</topology>
    </subcellularLocation>
    <subcellularLocation>
        <location evidence="2">Microsome membrane</location>
        <topology evidence="2">Peripheral membrane protein</topology>
    </subcellularLocation>
</comment>
<dbReference type="InterPro" id="IPR036396">
    <property type="entry name" value="Cyt_P450_sf"/>
</dbReference>
<dbReference type="GO" id="GO:0020037">
    <property type="term" value="F:heme binding"/>
    <property type="evidence" value="ECO:0007669"/>
    <property type="project" value="InterPro"/>
</dbReference>
<reference evidence="13 15" key="1">
    <citation type="submission" date="2008-03" db="EMBL/GenBank/DDBJ databases">
        <title>Annotation of Ixodes scapularis.</title>
        <authorList>
            <consortium name="Ixodes scapularis Genome Project Consortium"/>
            <person name="Caler E."/>
            <person name="Hannick L.I."/>
            <person name="Bidwell S."/>
            <person name="Joardar V."/>
            <person name="Thiagarajan M."/>
            <person name="Amedeo P."/>
            <person name="Galinsky K.J."/>
            <person name="Schobel S."/>
            <person name="Inman J."/>
            <person name="Hostetler J."/>
            <person name="Miller J."/>
            <person name="Hammond M."/>
            <person name="Megy K."/>
            <person name="Lawson D."/>
            <person name="Kodira C."/>
            <person name="Sutton G."/>
            <person name="Meyer J."/>
            <person name="Hill C.A."/>
            <person name="Birren B."/>
            <person name="Nene V."/>
            <person name="Collins F."/>
            <person name="Alarcon-Chaidez F."/>
            <person name="Wikel S."/>
            <person name="Strausberg R."/>
        </authorList>
    </citation>
    <scope>NUCLEOTIDE SEQUENCE [LARGE SCALE GENOMIC DNA]</scope>
    <source>
        <strain evidence="15">Wikel</strain>
        <strain evidence="13">Wikel colony</strain>
    </source>
</reference>
<protein>
    <submittedName>
        <fullName evidence="13 14">Cytochrome P450, putative</fullName>
        <ecNumber evidence="13">1.14.14.1</ecNumber>
    </submittedName>
</protein>
<dbReference type="InterPro" id="IPR002401">
    <property type="entry name" value="Cyt_P450_E_grp-I"/>
</dbReference>
<proteinExistence type="inferred from homology"/>
<evidence type="ECO:0000313" key="14">
    <source>
        <dbReference type="EnsemblMetazoa" id="ISCW017674-PA"/>
    </source>
</evidence>
<dbReference type="Gene3D" id="1.10.630.10">
    <property type="entry name" value="Cytochrome P450"/>
    <property type="match status" value="1"/>
</dbReference>
<dbReference type="PaxDb" id="6945-B7PIN8"/>
<dbReference type="PANTHER" id="PTHR24292">
    <property type="entry name" value="CYTOCHROME P450"/>
    <property type="match status" value="1"/>
</dbReference>
<evidence type="ECO:0000256" key="1">
    <source>
        <dbReference type="ARBA" id="ARBA00001971"/>
    </source>
</evidence>
<keyword evidence="8" id="KW-0492">Microsome</keyword>
<dbReference type="PANTHER" id="PTHR24292:SF102">
    <property type="entry name" value="CYTOCHROME P450 FAMILY-RELATED"/>
    <property type="match status" value="1"/>
</dbReference>
<dbReference type="EMBL" id="DS720132">
    <property type="protein sequence ID" value="EEC06460.1"/>
    <property type="molecule type" value="Genomic_DNA"/>
</dbReference>
<evidence type="ECO:0000256" key="2">
    <source>
        <dbReference type="ARBA" id="ARBA00004174"/>
    </source>
</evidence>
<dbReference type="HOGENOM" id="CLU_001570_29_4_1"/>
<dbReference type="EC" id="1.14.14.1" evidence="13"/>
<dbReference type="GO" id="GO:0005506">
    <property type="term" value="F:iron ion binding"/>
    <property type="evidence" value="ECO:0007669"/>
    <property type="project" value="InterPro"/>
</dbReference>
<evidence type="ECO:0000256" key="6">
    <source>
        <dbReference type="ARBA" id="ARBA00022723"/>
    </source>
</evidence>
<dbReference type="GO" id="GO:0016712">
    <property type="term" value="F:oxidoreductase activity, acting on paired donors, with incorporation or reduction of molecular oxygen, reduced flavin or flavoprotein as one donor, and incorporation of one atom of oxygen"/>
    <property type="evidence" value="ECO:0007669"/>
    <property type="project" value="UniProtKB-EC"/>
</dbReference>
<accession>B7PIN8</accession>
<keyword evidence="15" id="KW-1185">Reference proteome</keyword>
<comment type="cofactor">
    <cofactor evidence="1">
        <name>heme</name>
        <dbReference type="ChEBI" id="CHEBI:30413"/>
    </cofactor>
</comment>
<dbReference type="EMBL" id="ABJB011048571">
    <property type="status" value="NOT_ANNOTATED_CDS"/>
    <property type="molecule type" value="Genomic_DNA"/>
</dbReference>
<evidence type="ECO:0000313" key="15">
    <source>
        <dbReference type="Proteomes" id="UP000001555"/>
    </source>
</evidence>
<evidence type="ECO:0000256" key="3">
    <source>
        <dbReference type="ARBA" id="ARBA00004406"/>
    </source>
</evidence>
<comment type="similarity">
    <text evidence="4">Belongs to the cytochrome P450 family.</text>
</comment>
<feature type="non-terminal residue" evidence="13">
    <location>
        <position position="1"/>
    </location>
</feature>
<evidence type="ECO:0000256" key="5">
    <source>
        <dbReference type="ARBA" id="ARBA00022617"/>
    </source>
</evidence>
<evidence type="ECO:0000256" key="9">
    <source>
        <dbReference type="ARBA" id="ARBA00023002"/>
    </source>
</evidence>
<evidence type="ECO:0000256" key="10">
    <source>
        <dbReference type="ARBA" id="ARBA00023004"/>
    </source>
</evidence>
<name>B7PIN8_IXOSC</name>
<keyword evidence="6" id="KW-0479">Metal-binding</keyword>
<dbReference type="VEuPathDB" id="VectorBase:ISCI017674"/>
<evidence type="ECO:0000313" key="13">
    <source>
        <dbReference type="EMBL" id="EEC06460.1"/>
    </source>
</evidence>
<dbReference type="Pfam" id="PF00067">
    <property type="entry name" value="p450"/>
    <property type="match status" value="1"/>
</dbReference>
<feature type="non-terminal residue" evidence="13">
    <location>
        <position position="112"/>
    </location>
</feature>
<dbReference type="InterPro" id="IPR001128">
    <property type="entry name" value="Cyt_P450"/>
</dbReference>
<dbReference type="PRINTS" id="PR00463">
    <property type="entry name" value="EP450I"/>
</dbReference>
<keyword evidence="10" id="KW-0408">Iron</keyword>
<evidence type="ECO:0000256" key="8">
    <source>
        <dbReference type="ARBA" id="ARBA00022848"/>
    </source>
</evidence>
<evidence type="ECO:0000256" key="12">
    <source>
        <dbReference type="ARBA" id="ARBA00023136"/>
    </source>
</evidence>
<dbReference type="EnsemblMetazoa" id="ISCW017674-RA">
    <property type="protein sequence ID" value="ISCW017674-PA"/>
    <property type="gene ID" value="ISCW017674"/>
</dbReference>
<organism>
    <name type="scientific">Ixodes scapularis</name>
    <name type="common">Black-legged tick</name>
    <name type="synonym">Deer tick</name>
    <dbReference type="NCBI Taxonomy" id="6945"/>
    <lineage>
        <taxon>Eukaryota</taxon>
        <taxon>Metazoa</taxon>
        <taxon>Ecdysozoa</taxon>
        <taxon>Arthropoda</taxon>
        <taxon>Chelicerata</taxon>
        <taxon>Arachnida</taxon>
        <taxon>Acari</taxon>
        <taxon>Parasitiformes</taxon>
        <taxon>Ixodida</taxon>
        <taxon>Ixodoidea</taxon>
        <taxon>Ixodidae</taxon>
        <taxon>Ixodinae</taxon>
        <taxon>Ixodes</taxon>
    </lineage>
</organism>
<reference evidence="14" key="2">
    <citation type="submission" date="2020-05" db="UniProtKB">
        <authorList>
            <consortium name="EnsemblMetazoa"/>
        </authorList>
    </citation>
    <scope>IDENTIFICATION</scope>
    <source>
        <strain evidence="14">wikel</strain>
    </source>
</reference>
<keyword evidence="5" id="KW-0349">Heme</keyword>
<dbReference type="VEuPathDB" id="VectorBase:ISCW017674"/>
<dbReference type="GO" id="GO:0005789">
    <property type="term" value="C:endoplasmic reticulum membrane"/>
    <property type="evidence" value="ECO:0007669"/>
    <property type="project" value="UniProtKB-SubCell"/>
</dbReference>
<evidence type="ECO:0000256" key="7">
    <source>
        <dbReference type="ARBA" id="ARBA00022824"/>
    </source>
</evidence>
<sequence>LETIASALSFTAHLLAKHQDVQEKVRAEVKSLLEKDGSVHYDNISRLQYLSQVISESLRVYPPIPGQVNRKCVKDFEFNGFRIPKDTLIQVPVRLIHHDPRYWANPEDFNPD</sequence>
<gene>
    <name evidence="13" type="ORF">IscW_ISCW017674</name>
</gene>
<keyword evidence="12" id="KW-0472">Membrane</keyword>
<dbReference type="Proteomes" id="UP000001555">
    <property type="component" value="Unassembled WGS sequence"/>
</dbReference>
<keyword evidence="11" id="KW-0503">Monooxygenase</keyword>
<evidence type="ECO:0000256" key="4">
    <source>
        <dbReference type="ARBA" id="ARBA00010617"/>
    </source>
</evidence>
<dbReference type="STRING" id="6945.B7PIN8"/>
<dbReference type="AlphaFoldDB" id="B7PIN8"/>